<evidence type="ECO:0000256" key="1">
    <source>
        <dbReference type="ARBA" id="ARBA00004141"/>
    </source>
</evidence>
<protein>
    <recommendedName>
        <fullName evidence="7">CNNM transmembrane domain-containing protein</fullName>
    </recommendedName>
</protein>
<evidence type="ECO:0000256" key="3">
    <source>
        <dbReference type="ARBA" id="ARBA00022989"/>
    </source>
</evidence>
<dbReference type="PANTHER" id="PTHR43099:SF5">
    <property type="entry name" value="HLYC_CORC FAMILY TRANSPORTER"/>
    <property type="match status" value="1"/>
</dbReference>
<dbReference type="PANTHER" id="PTHR43099">
    <property type="entry name" value="UPF0053 PROTEIN YRKA"/>
    <property type="match status" value="1"/>
</dbReference>
<evidence type="ECO:0000313" key="8">
    <source>
        <dbReference type="EMBL" id="OHV46877.1"/>
    </source>
</evidence>
<dbReference type="InterPro" id="IPR002550">
    <property type="entry name" value="CNNM"/>
</dbReference>
<organism evidence="8 9">
    <name type="scientific">Parafrankia soli</name>
    <dbReference type="NCBI Taxonomy" id="2599596"/>
    <lineage>
        <taxon>Bacteria</taxon>
        <taxon>Bacillati</taxon>
        <taxon>Actinomycetota</taxon>
        <taxon>Actinomycetes</taxon>
        <taxon>Frankiales</taxon>
        <taxon>Frankiaceae</taxon>
        <taxon>Parafrankia</taxon>
    </lineage>
</organism>
<keyword evidence="3 5" id="KW-1133">Transmembrane helix</keyword>
<dbReference type="GO" id="GO:0016020">
    <property type="term" value="C:membrane"/>
    <property type="evidence" value="ECO:0007669"/>
    <property type="project" value="UniProtKB-SubCell"/>
</dbReference>
<comment type="subcellular location">
    <subcellularLocation>
        <location evidence="1">Membrane</location>
        <topology evidence="1">Multi-pass membrane protein</topology>
    </subcellularLocation>
</comment>
<evidence type="ECO:0000256" key="2">
    <source>
        <dbReference type="ARBA" id="ARBA00022692"/>
    </source>
</evidence>
<dbReference type="Pfam" id="PF01595">
    <property type="entry name" value="CNNM"/>
    <property type="match status" value="1"/>
</dbReference>
<dbReference type="AlphaFoldDB" id="A0A1S1RLE8"/>
<keyword evidence="9" id="KW-1185">Reference proteome</keyword>
<sequence length="365" mass="38907">MNLLAVLAGVLLLAGNAFFVGAEFALISARRDRVEPMVEDGDKRAAAVLSHMEHLSPMLAATQLGITVCSLALGAVAEPAVAHLLETGLEAANVPVGAQHAIAFVIALCIVVSLHMVLGEMVPKNLSIAGPERAALWLGPPLFAFARFTRPFIAFLNHFANAVLRLLRVTPSDELASAYTPEELGALIGQSRQEGLLPAGEHELLTHALELSGRTVRSVMIPLPEIATVPWTVTAAQLEEAVAETGYSRFPVRAPGQDAGGEPGRGVGPVAELAGFLHAKDVLGVPEQERDEPLPHRRLRRMAEIGVDLHLDEALRLMQRTNSHLGRAVDATGTTLGVVAMEDVVEEFVGEVEDASHRETADPRP</sequence>
<evidence type="ECO:0000313" key="9">
    <source>
        <dbReference type="Proteomes" id="UP000179769"/>
    </source>
</evidence>
<dbReference type="CDD" id="cd04590">
    <property type="entry name" value="CBS_pair_CorC_HlyC_assoc"/>
    <property type="match status" value="1"/>
</dbReference>
<dbReference type="EMBL" id="MAXA01000001">
    <property type="protein sequence ID" value="OHV46877.1"/>
    <property type="molecule type" value="Genomic_DNA"/>
</dbReference>
<reference evidence="9" key="1">
    <citation type="submission" date="2016-07" db="EMBL/GenBank/DDBJ databases">
        <title>Frankia sp. NRRL B-16219 Genome sequencing.</title>
        <authorList>
            <person name="Ghodhbane-Gtari F."/>
            <person name="Swanson E."/>
            <person name="Gueddou A."/>
            <person name="Louati M."/>
            <person name="Nouioui I."/>
            <person name="Hezbri K."/>
            <person name="Abebe-Akele F."/>
            <person name="Simpson S."/>
            <person name="Morris K."/>
            <person name="Thomas K."/>
            <person name="Gtari M."/>
            <person name="Tisa L.S."/>
        </authorList>
    </citation>
    <scope>NUCLEOTIDE SEQUENCE [LARGE SCALE GENOMIC DNA]</scope>
    <source>
        <strain evidence="9">NRRL B-16219</strain>
    </source>
</reference>
<keyword evidence="4 5" id="KW-0472">Membrane</keyword>
<dbReference type="SUPFAM" id="SSF54631">
    <property type="entry name" value="CBS-domain pair"/>
    <property type="match status" value="1"/>
</dbReference>
<dbReference type="Gene3D" id="3.10.580.10">
    <property type="entry name" value="CBS-domain"/>
    <property type="match status" value="1"/>
</dbReference>
<dbReference type="InterPro" id="IPR051676">
    <property type="entry name" value="UPF0053_domain"/>
</dbReference>
<dbReference type="RefSeq" id="WP_071059341.1">
    <property type="nucleotide sequence ID" value="NZ_MAXA01000001.1"/>
</dbReference>
<comment type="caution">
    <text evidence="8">The sequence shown here is derived from an EMBL/GenBank/DDBJ whole genome shotgun (WGS) entry which is preliminary data.</text>
</comment>
<keyword evidence="2 5" id="KW-0812">Transmembrane</keyword>
<proteinExistence type="predicted"/>
<dbReference type="Proteomes" id="UP000179769">
    <property type="component" value="Unassembled WGS sequence"/>
</dbReference>
<evidence type="ECO:0000259" key="7">
    <source>
        <dbReference type="PROSITE" id="PS51846"/>
    </source>
</evidence>
<dbReference type="InterPro" id="IPR046342">
    <property type="entry name" value="CBS_dom_sf"/>
</dbReference>
<evidence type="ECO:0000256" key="5">
    <source>
        <dbReference type="PROSITE-ProRule" id="PRU01193"/>
    </source>
</evidence>
<dbReference type="OrthoDB" id="110231at2"/>
<evidence type="ECO:0000256" key="6">
    <source>
        <dbReference type="SAM" id="Phobius"/>
    </source>
</evidence>
<evidence type="ECO:0000256" key="4">
    <source>
        <dbReference type="ARBA" id="ARBA00023136"/>
    </source>
</evidence>
<dbReference type="PROSITE" id="PS51846">
    <property type="entry name" value="CNNM"/>
    <property type="match status" value="1"/>
</dbReference>
<dbReference type="InterPro" id="IPR044751">
    <property type="entry name" value="Ion_transp-like_CBS"/>
</dbReference>
<accession>A0A1S1RLE8</accession>
<feature type="domain" description="CNNM transmembrane" evidence="7">
    <location>
        <begin position="1"/>
        <end position="201"/>
    </location>
</feature>
<gene>
    <name evidence="8" type="ORF">BBK14_01015</name>
</gene>
<name>A0A1S1RLE8_9ACTN</name>
<feature type="transmembrane region" description="Helical" evidence="6">
    <location>
        <begin position="98"/>
        <end position="118"/>
    </location>
</feature>